<protein>
    <submittedName>
        <fullName evidence="1">Uncharacterized protein</fullName>
    </submittedName>
</protein>
<dbReference type="Proteomes" id="UP000233080">
    <property type="component" value="Unassembled WGS sequence"/>
</dbReference>
<reference evidence="1" key="1">
    <citation type="submission" date="2025-08" db="UniProtKB">
        <authorList>
            <consortium name="Ensembl"/>
        </authorList>
    </citation>
    <scope>IDENTIFICATION</scope>
</reference>
<accession>A0A2K5HFH6</accession>
<name>A0A2K5HFH6_COLAP</name>
<dbReference type="Ensembl" id="ENSCANT00000012538.1">
    <property type="protein sequence ID" value="ENSCANP00000003101.1"/>
    <property type="gene ID" value="ENSCANG00000011321.1"/>
</dbReference>
<reference evidence="1" key="2">
    <citation type="submission" date="2025-09" db="UniProtKB">
        <authorList>
            <consortium name="Ensembl"/>
        </authorList>
    </citation>
    <scope>IDENTIFICATION</scope>
</reference>
<evidence type="ECO:0000313" key="2">
    <source>
        <dbReference type="Proteomes" id="UP000233080"/>
    </source>
</evidence>
<evidence type="ECO:0000313" key="1">
    <source>
        <dbReference type="Ensembl" id="ENSCANP00000003101.1"/>
    </source>
</evidence>
<proteinExistence type="predicted"/>
<dbReference type="OMA" id="RRHFKIC"/>
<keyword evidence="2" id="KW-1185">Reference proteome</keyword>
<dbReference type="AlphaFoldDB" id="A0A2K5HFH6"/>
<sequence length="115" mass="12904">MSRNQTSEGRDLPGSHIERHSFPFPSLIRTLIPAVPVQHSKPSSNLSYALKSSFPSVFPDTLLHAPEPHSVQSVSVYFQRLTACSTRLDQQPLRRHFKIWVPGSCLPSQPRESDA</sequence>
<organism evidence="1 2">
    <name type="scientific">Colobus angolensis palliatus</name>
    <name type="common">Peters' Angolan colobus</name>
    <dbReference type="NCBI Taxonomy" id="336983"/>
    <lineage>
        <taxon>Eukaryota</taxon>
        <taxon>Metazoa</taxon>
        <taxon>Chordata</taxon>
        <taxon>Craniata</taxon>
        <taxon>Vertebrata</taxon>
        <taxon>Euteleostomi</taxon>
        <taxon>Mammalia</taxon>
        <taxon>Eutheria</taxon>
        <taxon>Euarchontoglires</taxon>
        <taxon>Primates</taxon>
        <taxon>Haplorrhini</taxon>
        <taxon>Catarrhini</taxon>
        <taxon>Cercopithecidae</taxon>
        <taxon>Colobinae</taxon>
        <taxon>Colobus</taxon>
    </lineage>
</organism>